<accession>A0A9P5ZBQ0</accession>
<protein>
    <submittedName>
        <fullName evidence="1">Uncharacterized protein</fullName>
    </submittedName>
</protein>
<proteinExistence type="predicted"/>
<evidence type="ECO:0000313" key="2">
    <source>
        <dbReference type="Proteomes" id="UP000807469"/>
    </source>
</evidence>
<keyword evidence="2" id="KW-1185">Reference proteome</keyword>
<dbReference type="AlphaFoldDB" id="A0A9P5ZBQ0"/>
<dbReference type="Proteomes" id="UP000807469">
    <property type="component" value="Unassembled WGS sequence"/>
</dbReference>
<organism evidence="1 2">
    <name type="scientific">Pholiota conissans</name>
    <dbReference type="NCBI Taxonomy" id="109636"/>
    <lineage>
        <taxon>Eukaryota</taxon>
        <taxon>Fungi</taxon>
        <taxon>Dikarya</taxon>
        <taxon>Basidiomycota</taxon>
        <taxon>Agaricomycotina</taxon>
        <taxon>Agaricomycetes</taxon>
        <taxon>Agaricomycetidae</taxon>
        <taxon>Agaricales</taxon>
        <taxon>Agaricineae</taxon>
        <taxon>Strophariaceae</taxon>
        <taxon>Pholiota</taxon>
    </lineage>
</organism>
<name>A0A9P5ZBQ0_9AGAR</name>
<evidence type="ECO:0000313" key="1">
    <source>
        <dbReference type="EMBL" id="KAF9485133.1"/>
    </source>
</evidence>
<dbReference type="EMBL" id="MU155137">
    <property type="protein sequence ID" value="KAF9485133.1"/>
    <property type="molecule type" value="Genomic_DNA"/>
</dbReference>
<comment type="caution">
    <text evidence="1">The sequence shown here is derived from an EMBL/GenBank/DDBJ whole genome shotgun (WGS) entry which is preliminary data.</text>
</comment>
<reference evidence="1" key="1">
    <citation type="submission" date="2020-11" db="EMBL/GenBank/DDBJ databases">
        <authorList>
            <consortium name="DOE Joint Genome Institute"/>
            <person name="Ahrendt S."/>
            <person name="Riley R."/>
            <person name="Andreopoulos W."/>
            <person name="Labutti K."/>
            <person name="Pangilinan J."/>
            <person name="Ruiz-Duenas F.J."/>
            <person name="Barrasa J.M."/>
            <person name="Sanchez-Garcia M."/>
            <person name="Camarero S."/>
            <person name="Miyauchi S."/>
            <person name="Serrano A."/>
            <person name="Linde D."/>
            <person name="Babiker R."/>
            <person name="Drula E."/>
            <person name="Ayuso-Fernandez I."/>
            <person name="Pacheco R."/>
            <person name="Padilla G."/>
            <person name="Ferreira P."/>
            <person name="Barriuso J."/>
            <person name="Kellner H."/>
            <person name="Castanera R."/>
            <person name="Alfaro M."/>
            <person name="Ramirez L."/>
            <person name="Pisabarro A.G."/>
            <person name="Kuo A."/>
            <person name="Tritt A."/>
            <person name="Lipzen A."/>
            <person name="He G."/>
            <person name="Yan M."/>
            <person name="Ng V."/>
            <person name="Cullen D."/>
            <person name="Martin F."/>
            <person name="Rosso M.-N."/>
            <person name="Henrissat B."/>
            <person name="Hibbett D."/>
            <person name="Martinez A.T."/>
            <person name="Grigoriev I.V."/>
        </authorList>
    </citation>
    <scope>NUCLEOTIDE SEQUENCE</scope>
    <source>
        <strain evidence="1">CIRM-BRFM 674</strain>
    </source>
</reference>
<gene>
    <name evidence="1" type="ORF">BDN70DRAFT_675393</name>
</gene>
<sequence length="119" mass="13800">MCSVAFFCCLVSTHRLHYLSFLQVFEFLPHADLPQALESYARCESLILYTDIQNSIHNAMTLTTRTKKLLLFYSHVYLSVKAVTTRTCRNRIGYVGRYCDVTFFVLCWSDGVDFDFVMA</sequence>